<proteinExistence type="predicted"/>
<reference evidence="1" key="1">
    <citation type="submission" date="2018-05" db="EMBL/GenBank/DDBJ databases">
        <authorList>
            <person name="Lanie J.A."/>
            <person name="Ng W.-L."/>
            <person name="Kazmierczak K.M."/>
            <person name="Andrzejewski T.M."/>
            <person name="Davidsen T.M."/>
            <person name="Wayne K.J."/>
            <person name="Tettelin H."/>
            <person name="Glass J.I."/>
            <person name="Rusch D."/>
            <person name="Podicherti R."/>
            <person name="Tsui H.-C.T."/>
            <person name="Winkler M.E."/>
        </authorList>
    </citation>
    <scope>NUCLEOTIDE SEQUENCE</scope>
</reference>
<accession>A0A382T1T9</accession>
<gene>
    <name evidence="1" type="ORF">METZ01_LOCUS368978</name>
</gene>
<evidence type="ECO:0000313" key="1">
    <source>
        <dbReference type="EMBL" id="SVD16124.1"/>
    </source>
</evidence>
<dbReference type="EMBL" id="UINC01133281">
    <property type="protein sequence ID" value="SVD16124.1"/>
    <property type="molecule type" value="Genomic_DNA"/>
</dbReference>
<organism evidence="1">
    <name type="scientific">marine metagenome</name>
    <dbReference type="NCBI Taxonomy" id="408172"/>
    <lineage>
        <taxon>unclassified sequences</taxon>
        <taxon>metagenomes</taxon>
        <taxon>ecological metagenomes</taxon>
    </lineage>
</organism>
<name>A0A382T1T9_9ZZZZ</name>
<protein>
    <recommendedName>
        <fullName evidence="2">Alginate export domain-containing protein</fullName>
    </recommendedName>
</protein>
<sequence>MALAKGVYTLFTIILLVVGLNYSRPASAQLWNANSDFLIDRDRAGGRLLTGLGWTRITANGKGSVVNYATISLYPEFTMAKLRAGLAIDLLVNMEDDPGGNRIKRADLKAGHLFRYVRYGDLSEPLYLHAGALERVFLGNGFIVSRYSNQIADQKRRTGLWFRVDGVQGGIEGFLSNVGTREIYGARAFIRPLRGRLSKLTFGVTIVIDDNPSR</sequence>
<feature type="non-terminal residue" evidence="1">
    <location>
        <position position="214"/>
    </location>
</feature>
<evidence type="ECO:0008006" key="2">
    <source>
        <dbReference type="Google" id="ProtNLM"/>
    </source>
</evidence>
<dbReference type="AlphaFoldDB" id="A0A382T1T9"/>